<dbReference type="EMBL" id="JAAAID010004272">
    <property type="protein sequence ID" value="KAF9993644.1"/>
    <property type="molecule type" value="Genomic_DNA"/>
</dbReference>
<evidence type="ECO:0000313" key="3">
    <source>
        <dbReference type="Proteomes" id="UP000703661"/>
    </source>
</evidence>
<dbReference type="Proteomes" id="UP000703661">
    <property type="component" value="Unassembled WGS sequence"/>
</dbReference>
<evidence type="ECO:0000256" key="1">
    <source>
        <dbReference type="SAM" id="MobiDB-lite"/>
    </source>
</evidence>
<keyword evidence="3" id="KW-1185">Reference proteome</keyword>
<dbReference type="AlphaFoldDB" id="A0A9P6MDF7"/>
<evidence type="ECO:0000313" key="2">
    <source>
        <dbReference type="EMBL" id="KAF9993644.1"/>
    </source>
</evidence>
<feature type="compositionally biased region" description="Polar residues" evidence="1">
    <location>
        <begin position="55"/>
        <end position="65"/>
    </location>
</feature>
<sequence length="75" mass="8325">SQPRPTMSQPQPPTEAHSKANVKKERNSKKRLKKNNGERSHPAESGQMDDIQLTWGASQHGTTIPATGRELSEYS</sequence>
<name>A0A9P6MDF7_9FUNG</name>
<reference evidence="2" key="1">
    <citation type="journal article" date="2020" name="Fungal Divers.">
        <title>Resolving the Mortierellaceae phylogeny through synthesis of multi-gene phylogenetics and phylogenomics.</title>
        <authorList>
            <person name="Vandepol N."/>
            <person name="Liber J."/>
            <person name="Desiro A."/>
            <person name="Na H."/>
            <person name="Kennedy M."/>
            <person name="Barry K."/>
            <person name="Grigoriev I.V."/>
            <person name="Miller A.N."/>
            <person name="O'Donnell K."/>
            <person name="Stajich J.E."/>
            <person name="Bonito G."/>
        </authorList>
    </citation>
    <scope>NUCLEOTIDE SEQUENCE</scope>
    <source>
        <strain evidence="2">NRRL 2769</strain>
    </source>
</reference>
<feature type="compositionally biased region" description="Basic and acidic residues" evidence="1">
    <location>
        <begin position="16"/>
        <end position="25"/>
    </location>
</feature>
<organism evidence="2 3">
    <name type="scientific">Entomortierella chlamydospora</name>
    <dbReference type="NCBI Taxonomy" id="101097"/>
    <lineage>
        <taxon>Eukaryota</taxon>
        <taxon>Fungi</taxon>
        <taxon>Fungi incertae sedis</taxon>
        <taxon>Mucoromycota</taxon>
        <taxon>Mortierellomycotina</taxon>
        <taxon>Mortierellomycetes</taxon>
        <taxon>Mortierellales</taxon>
        <taxon>Mortierellaceae</taxon>
        <taxon>Entomortierella</taxon>
    </lineage>
</organism>
<comment type="caution">
    <text evidence="2">The sequence shown here is derived from an EMBL/GenBank/DDBJ whole genome shotgun (WGS) entry which is preliminary data.</text>
</comment>
<protein>
    <submittedName>
        <fullName evidence="2">Uncharacterized protein</fullName>
    </submittedName>
</protein>
<feature type="region of interest" description="Disordered" evidence="1">
    <location>
        <begin position="1"/>
        <end position="75"/>
    </location>
</feature>
<proteinExistence type="predicted"/>
<gene>
    <name evidence="2" type="ORF">BGZ80_008070</name>
</gene>
<feature type="non-terminal residue" evidence="2">
    <location>
        <position position="1"/>
    </location>
</feature>
<accession>A0A9P6MDF7</accession>